<organism evidence="5 6">
    <name type="scientific">Exophiala aquamarina CBS 119918</name>
    <dbReference type="NCBI Taxonomy" id="1182545"/>
    <lineage>
        <taxon>Eukaryota</taxon>
        <taxon>Fungi</taxon>
        <taxon>Dikarya</taxon>
        <taxon>Ascomycota</taxon>
        <taxon>Pezizomycotina</taxon>
        <taxon>Eurotiomycetes</taxon>
        <taxon>Chaetothyriomycetidae</taxon>
        <taxon>Chaetothyriales</taxon>
        <taxon>Herpotrichiellaceae</taxon>
        <taxon>Exophiala</taxon>
    </lineage>
</organism>
<accession>A0A072PCY4</accession>
<dbReference type="Proteomes" id="UP000027920">
    <property type="component" value="Unassembled WGS sequence"/>
</dbReference>
<dbReference type="SUPFAM" id="SSF54373">
    <property type="entry name" value="FAD-linked reductases, C-terminal domain"/>
    <property type="match status" value="1"/>
</dbReference>
<dbReference type="GO" id="GO:0097621">
    <property type="term" value="F:monoamine oxidase activity"/>
    <property type="evidence" value="ECO:0007669"/>
    <property type="project" value="UniProtKB-EC"/>
</dbReference>
<name>A0A072PCY4_9EURO</name>
<dbReference type="InterPro" id="IPR002937">
    <property type="entry name" value="Amino_oxidase"/>
</dbReference>
<dbReference type="EC" id="1.4.3.4" evidence="2"/>
<gene>
    <name evidence="5" type="ORF">A1O9_10395</name>
</gene>
<protein>
    <recommendedName>
        <fullName evidence="2">monoamine oxidase</fullName>
        <ecNumber evidence="2">1.4.3.4</ecNumber>
    </recommendedName>
</protein>
<comment type="catalytic activity">
    <reaction evidence="3">
        <text>a secondary aliphatic amine + O2 + H2O = a primary amine + an aldehyde + H2O2</text>
        <dbReference type="Rhea" id="RHEA:26414"/>
        <dbReference type="ChEBI" id="CHEBI:15377"/>
        <dbReference type="ChEBI" id="CHEBI:15379"/>
        <dbReference type="ChEBI" id="CHEBI:16240"/>
        <dbReference type="ChEBI" id="CHEBI:17478"/>
        <dbReference type="ChEBI" id="CHEBI:58855"/>
        <dbReference type="ChEBI" id="CHEBI:65296"/>
        <dbReference type="EC" id="1.4.3.4"/>
    </reaction>
</comment>
<dbReference type="OrthoDB" id="5046242at2759"/>
<dbReference type="InterPro" id="IPR036188">
    <property type="entry name" value="FAD/NAD-bd_sf"/>
</dbReference>
<dbReference type="HOGENOM" id="CLU_004498_0_0_1"/>
<evidence type="ECO:0000313" key="5">
    <source>
        <dbReference type="EMBL" id="KEF53420.1"/>
    </source>
</evidence>
<dbReference type="PANTHER" id="PTHR43563:SF14">
    <property type="entry name" value="AMINE OXIDASE"/>
    <property type="match status" value="1"/>
</dbReference>
<dbReference type="STRING" id="1182545.A0A072PCY4"/>
<evidence type="ECO:0000256" key="3">
    <source>
        <dbReference type="ARBA" id="ARBA00048448"/>
    </source>
</evidence>
<dbReference type="Gene3D" id="3.90.660.10">
    <property type="match status" value="2"/>
</dbReference>
<dbReference type="PANTHER" id="PTHR43563">
    <property type="entry name" value="AMINE OXIDASE"/>
    <property type="match status" value="1"/>
</dbReference>
<sequence>MILIRDLFEKTCQTIDIHNPASSDETLDNCTLEDWVKQHGAEQSALASVKVWTRAMLGLEPSDMSALFFLDYCKSGGGLIQMRPEKENGGQYFRLTRGEGNFPVQIKAGTYLKTTRNSSYFAWSRRFIDRRVGCSQLSTAKAQLSKAAKLGYQVKVILLYASLWWRAHGLCGLLQSFESPVCITRDSSVEEQKQYSLTCFISGKLGIAFSTGTQQARFDSVLEQIKRGYGPFTGGVPEPLAITEHEWSKDQWAQGCPCPALPPGVMTGFGHALRTSHGKIHFVGTETSFEWKGYMDGAVRSGETGAKGGHPDHE</sequence>
<evidence type="ECO:0000256" key="1">
    <source>
        <dbReference type="ARBA" id="ARBA00005995"/>
    </source>
</evidence>
<proteinExistence type="inferred from homology"/>
<dbReference type="SUPFAM" id="SSF51905">
    <property type="entry name" value="FAD/NAD(P)-binding domain"/>
    <property type="match status" value="1"/>
</dbReference>
<dbReference type="EMBL" id="AMGV01000013">
    <property type="protein sequence ID" value="KEF53420.1"/>
    <property type="molecule type" value="Genomic_DNA"/>
</dbReference>
<evidence type="ECO:0000256" key="2">
    <source>
        <dbReference type="ARBA" id="ARBA00012804"/>
    </source>
</evidence>
<dbReference type="Pfam" id="PF01593">
    <property type="entry name" value="Amino_oxidase"/>
    <property type="match status" value="1"/>
</dbReference>
<reference evidence="5 6" key="1">
    <citation type="submission" date="2013-03" db="EMBL/GenBank/DDBJ databases">
        <title>The Genome Sequence of Exophiala aquamarina CBS 119918.</title>
        <authorList>
            <consortium name="The Broad Institute Genomics Platform"/>
            <person name="Cuomo C."/>
            <person name="de Hoog S."/>
            <person name="Gorbushina A."/>
            <person name="Walker B."/>
            <person name="Young S.K."/>
            <person name="Zeng Q."/>
            <person name="Gargeya S."/>
            <person name="Fitzgerald M."/>
            <person name="Haas B."/>
            <person name="Abouelleil A."/>
            <person name="Allen A.W."/>
            <person name="Alvarado L."/>
            <person name="Arachchi H.M."/>
            <person name="Berlin A.M."/>
            <person name="Chapman S.B."/>
            <person name="Gainer-Dewar J."/>
            <person name="Goldberg J."/>
            <person name="Griggs A."/>
            <person name="Gujja S."/>
            <person name="Hansen M."/>
            <person name="Howarth C."/>
            <person name="Imamovic A."/>
            <person name="Ireland A."/>
            <person name="Larimer J."/>
            <person name="McCowan C."/>
            <person name="Murphy C."/>
            <person name="Pearson M."/>
            <person name="Poon T.W."/>
            <person name="Priest M."/>
            <person name="Roberts A."/>
            <person name="Saif S."/>
            <person name="Shea T."/>
            <person name="Sisk P."/>
            <person name="Sykes S."/>
            <person name="Wortman J."/>
            <person name="Nusbaum C."/>
            <person name="Birren B."/>
        </authorList>
    </citation>
    <scope>NUCLEOTIDE SEQUENCE [LARGE SCALE GENOMIC DNA]</scope>
    <source>
        <strain evidence="5 6">CBS 119918</strain>
    </source>
</reference>
<dbReference type="Gene3D" id="3.50.50.60">
    <property type="entry name" value="FAD/NAD(P)-binding domain"/>
    <property type="match status" value="1"/>
</dbReference>
<keyword evidence="6" id="KW-1185">Reference proteome</keyword>
<dbReference type="RefSeq" id="XP_013256010.1">
    <property type="nucleotide sequence ID" value="XM_013400556.1"/>
</dbReference>
<feature type="domain" description="Amine oxidase" evidence="4">
    <location>
        <begin position="140"/>
        <end position="306"/>
    </location>
</feature>
<dbReference type="GeneID" id="25285299"/>
<comment type="caution">
    <text evidence="5">The sequence shown here is derived from an EMBL/GenBank/DDBJ whole genome shotgun (WGS) entry which is preliminary data.</text>
</comment>
<evidence type="ECO:0000259" key="4">
    <source>
        <dbReference type="Pfam" id="PF01593"/>
    </source>
</evidence>
<dbReference type="AlphaFoldDB" id="A0A072PCY4"/>
<dbReference type="VEuPathDB" id="FungiDB:A1O9_10395"/>
<dbReference type="InterPro" id="IPR050703">
    <property type="entry name" value="Flavin_MAO"/>
</dbReference>
<comment type="similarity">
    <text evidence="1">Belongs to the flavin monoamine oxidase family.</text>
</comment>
<evidence type="ECO:0000313" key="6">
    <source>
        <dbReference type="Proteomes" id="UP000027920"/>
    </source>
</evidence>